<dbReference type="GO" id="GO:0000151">
    <property type="term" value="C:ubiquitin ligase complex"/>
    <property type="evidence" value="ECO:0007669"/>
    <property type="project" value="TreeGrafter"/>
</dbReference>
<dbReference type="PANTHER" id="PTHR12281">
    <property type="entry name" value="RP42 RELATED"/>
    <property type="match status" value="1"/>
</dbReference>
<evidence type="ECO:0000313" key="5">
    <source>
        <dbReference type="Proteomes" id="UP000199069"/>
    </source>
</evidence>
<dbReference type="GO" id="GO:0031624">
    <property type="term" value="F:ubiquitin conjugating enzyme binding"/>
    <property type="evidence" value="ECO:0007669"/>
    <property type="project" value="TreeGrafter"/>
</dbReference>
<comment type="function">
    <text evidence="1">Neddylation of cullins play an essential role in the regulation of SCF-type complexes activity.</text>
</comment>
<dbReference type="Proteomes" id="UP000199069">
    <property type="component" value="Unassembled WGS sequence"/>
</dbReference>
<dbReference type="Pfam" id="PF03556">
    <property type="entry name" value="Cullin_binding"/>
    <property type="match status" value="1"/>
</dbReference>
<dbReference type="Gene3D" id="1.10.238.10">
    <property type="entry name" value="EF-hand"/>
    <property type="match status" value="1"/>
</dbReference>
<name>A0A0K3CGL8_RHOTO</name>
<dbReference type="GO" id="GO:0097602">
    <property type="term" value="F:cullin family protein binding"/>
    <property type="evidence" value="ECO:0007669"/>
    <property type="project" value="TreeGrafter"/>
</dbReference>
<dbReference type="InterPro" id="IPR042460">
    <property type="entry name" value="DCN1-like_PONY"/>
</dbReference>
<feature type="compositionally biased region" description="Basic residues" evidence="2">
    <location>
        <begin position="114"/>
        <end position="127"/>
    </location>
</feature>
<dbReference type="OMA" id="AWQVEAK"/>
<organism evidence="4 5">
    <name type="scientific">Rhodotorula toruloides</name>
    <name type="common">Yeast</name>
    <name type="synonym">Rhodosporidium toruloides</name>
    <dbReference type="NCBI Taxonomy" id="5286"/>
    <lineage>
        <taxon>Eukaryota</taxon>
        <taxon>Fungi</taxon>
        <taxon>Dikarya</taxon>
        <taxon>Basidiomycota</taxon>
        <taxon>Pucciniomycotina</taxon>
        <taxon>Microbotryomycetes</taxon>
        <taxon>Sporidiobolales</taxon>
        <taxon>Sporidiobolaceae</taxon>
        <taxon>Rhodotorula</taxon>
    </lineage>
</organism>
<evidence type="ECO:0000259" key="3">
    <source>
        <dbReference type="PROSITE" id="PS51229"/>
    </source>
</evidence>
<sequence length="364" mass="39942">LAKGLRDLLTLLTACTRRSTPSSDTDTMALKRKAAGSPKSESAPKKRSTRAPVLDEDDSSPPPAPVKKTKSKSSTSASTSSKKDKGKTKQKKEEVITISSDVEAEDSDVVVEKPKKKKAAPVKKTKAKTPAASTSTIDKDKEKAVAKNQSSKVIKASKAKPLPFEEAFPAWFSQFAEEGEPDKMGGEGIEKLFEDMELSMEGAHPFILAYRVGAALGTFGSFLRDDFKRTFQPFNIASSAALSGWLAKAHDEIMDSADEYEFRRFYAFVFPFLKNEGAKTIPGEMAVAMWGTVLAPKYPLAESFVEYATSQGEKFKAVSLDVWTQLLEFCETVQPDLTGWSEDDAWPSTIDSFVEWKKQKDASS</sequence>
<protein>
    <recommendedName>
        <fullName evidence="1">Defective in cullin neddylation protein</fullName>
    </recommendedName>
</protein>
<feature type="compositionally biased region" description="Low complexity" evidence="2">
    <location>
        <begin position="16"/>
        <end position="27"/>
    </location>
</feature>
<feature type="non-terminal residue" evidence="4">
    <location>
        <position position="1"/>
    </location>
</feature>
<dbReference type="STRING" id="5286.A0A0K3CGL8"/>
<evidence type="ECO:0000256" key="2">
    <source>
        <dbReference type="SAM" id="MobiDB-lite"/>
    </source>
</evidence>
<gene>
    <name evidence="4" type="primary">FGENESH: predicted gene_7.364</name>
    <name evidence="4" type="ORF">BN2166_0039790</name>
</gene>
<dbReference type="PROSITE" id="PS51229">
    <property type="entry name" value="DCUN1"/>
    <property type="match status" value="1"/>
</dbReference>
<dbReference type="Gene3D" id="1.10.238.200">
    <property type="entry name" value="Cullin, PONY binding domain"/>
    <property type="match status" value="1"/>
</dbReference>
<dbReference type="GO" id="GO:0005886">
    <property type="term" value="C:plasma membrane"/>
    <property type="evidence" value="ECO:0007669"/>
    <property type="project" value="UniProtKB-ARBA"/>
</dbReference>
<reference evidence="4 5" key="1">
    <citation type="submission" date="2015-07" db="EMBL/GenBank/DDBJ databases">
        <authorList>
            <person name="Cajimat M.N.B."/>
            <person name="Milazzo M.L."/>
            <person name="Fulhorst C.F."/>
        </authorList>
    </citation>
    <scope>NUCLEOTIDE SEQUENCE [LARGE SCALE GENOMIC DNA]</scope>
    <source>
        <strain evidence="4">Single colony</strain>
    </source>
</reference>
<proteinExistence type="predicted"/>
<accession>A0A0K3CGL8</accession>
<evidence type="ECO:0000313" key="4">
    <source>
        <dbReference type="EMBL" id="CTR08118.1"/>
    </source>
</evidence>
<dbReference type="InterPro" id="IPR005176">
    <property type="entry name" value="PONY_dom"/>
</dbReference>
<feature type="region of interest" description="Disordered" evidence="2">
    <location>
        <begin position="13"/>
        <end position="143"/>
    </location>
</feature>
<keyword evidence="5" id="KW-1185">Reference proteome</keyword>
<dbReference type="FunFam" id="1.10.238.200:FF:000003">
    <property type="entry name" value="DCN1-like protein 3"/>
    <property type="match status" value="1"/>
</dbReference>
<dbReference type="EMBL" id="CWKI01000007">
    <property type="protein sequence ID" value="CTR08118.1"/>
    <property type="molecule type" value="Genomic_DNA"/>
</dbReference>
<evidence type="ECO:0000256" key="1">
    <source>
        <dbReference type="RuleBase" id="RU410713"/>
    </source>
</evidence>
<feature type="domain" description="DCUN1" evidence="3">
    <location>
        <begin position="163"/>
        <end position="358"/>
    </location>
</feature>
<dbReference type="AlphaFoldDB" id="A0A0K3CGL8"/>
<dbReference type="GO" id="GO:0032182">
    <property type="term" value="F:ubiquitin-like protein binding"/>
    <property type="evidence" value="ECO:0007669"/>
    <property type="project" value="TreeGrafter"/>
</dbReference>
<dbReference type="InterPro" id="IPR014764">
    <property type="entry name" value="DCN-prot"/>
</dbReference>
<dbReference type="GO" id="GO:0045116">
    <property type="term" value="P:protein neddylation"/>
    <property type="evidence" value="ECO:0007669"/>
    <property type="project" value="TreeGrafter"/>
</dbReference>